<feature type="signal peptide" evidence="1">
    <location>
        <begin position="1"/>
        <end position="23"/>
    </location>
</feature>
<reference evidence="2 4" key="1">
    <citation type="submission" date="2015-06" db="EMBL/GenBank/DDBJ databases">
        <title>Draft genome assembly of filamentous brackish cyanobacterium Limnoraphis robusta strain CS-951.</title>
        <authorList>
            <person name="Willis A."/>
            <person name="Parks M."/>
            <person name="Burford M.A."/>
        </authorList>
    </citation>
    <scope>NUCLEOTIDE SEQUENCE [LARGE SCALE GENOMIC DNA]</scope>
    <source>
        <strain evidence="2 4">CS-951</strain>
    </source>
</reference>
<evidence type="ECO:0000313" key="2">
    <source>
        <dbReference type="EMBL" id="KKD36520.1"/>
    </source>
</evidence>
<feature type="chain" id="PRO_5007402500" evidence="1">
    <location>
        <begin position="24"/>
        <end position="93"/>
    </location>
</feature>
<evidence type="ECO:0000256" key="1">
    <source>
        <dbReference type="SAM" id="SignalP"/>
    </source>
</evidence>
<accession>A0A0F5YE39</accession>
<organism evidence="2 4">
    <name type="scientific">Limnoraphis robusta CS-951</name>
    <dbReference type="NCBI Taxonomy" id="1637645"/>
    <lineage>
        <taxon>Bacteria</taxon>
        <taxon>Bacillati</taxon>
        <taxon>Cyanobacteriota</taxon>
        <taxon>Cyanophyceae</taxon>
        <taxon>Oscillatoriophycideae</taxon>
        <taxon>Oscillatoriales</taxon>
        <taxon>Sirenicapillariaceae</taxon>
        <taxon>Limnoraphis</taxon>
    </lineage>
</organism>
<evidence type="ECO:0000313" key="4">
    <source>
        <dbReference type="Proteomes" id="UP000033607"/>
    </source>
</evidence>
<evidence type="ECO:0000313" key="3">
    <source>
        <dbReference type="EMBL" id="KMW70171.1"/>
    </source>
</evidence>
<dbReference type="EMBL" id="LATL02000244">
    <property type="protein sequence ID" value="KMW70171.1"/>
    <property type="molecule type" value="Genomic_DNA"/>
</dbReference>
<dbReference type="AlphaFoldDB" id="A0A0F5YE39"/>
<dbReference type="OrthoDB" id="463164at2"/>
<gene>
    <name evidence="2" type="ORF">WN50_19320</name>
    <name evidence="3" type="ORF">WN50_37335</name>
</gene>
<sequence length="93" mass="10376">MRKLIGCITLAFVGLNLSLPAQAVRVTQQDIVCYFKYKNGDNAWVLDSAGATTLAGARRFTRQILQREQRLADEAGEELQVVYTGCRDPYGHN</sequence>
<dbReference type="RefSeq" id="WP_046280218.1">
    <property type="nucleotide sequence ID" value="NZ_LATL02000244.1"/>
</dbReference>
<dbReference type="Proteomes" id="UP000033607">
    <property type="component" value="Unassembled WGS sequence"/>
</dbReference>
<comment type="caution">
    <text evidence="2">The sequence shown here is derived from an EMBL/GenBank/DDBJ whole genome shotgun (WGS) entry which is preliminary data.</text>
</comment>
<keyword evidence="1" id="KW-0732">Signal</keyword>
<proteinExistence type="predicted"/>
<protein>
    <submittedName>
        <fullName evidence="2">Uncharacterized protein</fullName>
    </submittedName>
</protein>
<name>A0A0F5YE39_9CYAN</name>
<dbReference type="EMBL" id="LATL02000283">
    <property type="protein sequence ID" value="KKD36520.1"/>
    <property type="molecule type" value="Genomic_DNA"/>
</dbReference>